<organism evidence="6 7">
    <name type="scientific">Escherichia coli</name>
    <dbReference type="NCBI Taxonomy" id="562"/>
    <lineage>
        <taxon>Bacteria</taxon>
        <taxon>Pseudomonadati</taxon>
        <taxon>Pseudomonadota</taxon>
        <taxon>Gammaproteobacteria</taxon>
        <taxon>Enterobacterales</taxon>
        <taxon>Enterobacteriaceae</taxon>
        <taxon>Escherichia</taxon>
    </lineage>
</organism>
<comment type="catalytic activity">
    <reaction evidence="1">
        <text>ATP + protein L-histidine = ADP + protein N-phospho-L-histidine.</text>
        <dbReference type="EC" id="2.7.13.3"/>
    </reaction>
</comment>
<protein>
    <recommendedName>
        <fullName evidence="2">histidine kinase</fullName>
        <ecNumber evidence="2">2.7.13.3</ecNumber>
    </recommendedName>
</protein>
<dbReference type="Gene3D" id="1.10.287.130">
    <property type="match status" value="1"/>
</dbReference>
<keyword evidence="3" id="KW-0547">Nucleotide-binding</keyword>
<dbReference type="AlphaFoldDB" id="A0A376LFW7"/>
<sequence length="51" mass="5943">MTSQQRLLSDISHELRTPLTRLQLGTALLRRRSGEARNWSVLKPKRNVWTA</sequence>
<dbReference type="GO" id="GO:0005524">
    <property type="term" value="F:ATP binding"/>
    <property type="evidence" value="ECO:0007669"/>
    <property type="project" value="UniProtKB-KW"/>
</dbReference>
<keyword evidence="6" id="KW-0418">Kinase</keyword>
<reference evidence="6 7" key="1">
    <citation type="submission" date="2018-06" db="EMBL/GenBank/DDBJ databases">
        <authorList>
            <consortium name="Pathogen Informatics"/>
            <person name="Doyle S."/>
        </authorList>
    </citation>
    <scope>NUCLEOTIDE SEQUENCE [LARGE SCALE GENOMIC DNA]</scope>
    <source>
        <strain evidence="6 7">NCTC7928</strain>
    </source>
</reference>
<gene>
    <name evidence="6" type="primary">cpxA_2</name>
    <name evidence="6" type="ORF">NCTC7928_03464</name>
</gene>
<dbReference type="EMBL" id="UGAB01000002">
    <property type="protein sequence ID" value="STF42800.1"/>
    <property type="molecule type" value="Genomic_DNA"/>
</dbReference>
<dbReference type="Proteomes" id="UP000254877">
    <property type="component" value="Unassembled WGS sequence"/>
</dbReference>
<keyword evidence="4" id="KW-0067">ATP-binding</keyword>
<evidence type="ECO:0000313" key="6">
    <source>
        <dbReference type="EMBL" id="STF42800.1"/>
    </source>
</evidence>
<evidence type="ECO:0000256" key="1">
    <source>
        <dbReference type="ARBA" id="ARBA00000085"/>
    </source>
</evidence>
<evidence type="ECO:0000313" key="7">
    <source>
        <dbReference type="Proteomes" id="UP000254877"/>
    </source>
</evidence>
<dbReference type="Pfam" id="PF00512">
    <property type="entry name" value="HisKA"/>
    <property type="match status" value="1"/>
</dbReference>
<accession>A0A376LFW7</accession>
<dbReference type="SUPFAM" id="SSF47384">
    <property type="entry name" value="Homodimeric domain of signal transducing histidine kinase"/>
    <property type="match status" value="1"/>
</dbReference>
<keyword evidence="6" id="KW-0808">Transferase</keyword>
<dbReference type="InterPro" id="IPR036097">
    <property type="entry name" value="HisK_dim/P_sf"/>
</dbReference>
<evidence type="ECO:0000256" key="2">
    <source>
        <dbReference type="ARBA" id="ARBA00012438"/>
    </source>
</evidence>
<dbReference type="GO" id="GO:0000155">
    <property type="term" value="F:phosphorelay sensor kinase activity"/>
    <property type="evidence" value="ECO:0007669"/>
    <property type="project" value="InterPro"/>
</dbReference>
<evidence type="ECO:0000259" key="5">
    <source>
        <dbReference type="Pfam" id="PF00512"/>
    </source>
</evidence>
<evidence type="ECO:0000256" key="3">
    <source>
        <dbReference type="ARBA" id="ARBA00022741"/>
    </source>
</evidence>
<proteinExistence type="predicted"/>
<dbReference type="CDD" id="cd00082">
    <property type="entry name" value="HisKA"/>
    <property type="match status" value="1"/>
</dbReference>
<feature type="domain" description="Signal transduction histidine kinase dimerisation/phosphoacceptor" evidence="5">
    <location>
        <begin position="4"/>
        <end position="35"/>
    </location>
</feature>
<name>A0A376LFW7_ECOLX</name>
<dbReference type="InterPro" id="IPR003661">
    <property type="entry name" value="HisK_dim/P_dom"/>
</dbReference>
<evidence type="ECO:0000256" key="4">
    <source>
        <dbReference type="ARBA" id="ARBA00022840"/>
    </source>
</evidence>
<dbReference type="EC" id="2.7.13.3" evidence="2"/>